<evidence type="ECO:0000313" key="2">
    <source>
        <dbReference type="EMBL" id="MBX51949.1"/>
    </source>
</evidence>
<keyword evidence="1" id="KW-0812">Transmembrane</keyword>
<dbReference type="EMBL" id="GGEC01071465">
    <property type="protein sequence ID" value="MBX51949.1"/>
    <property type="molecule type" value="Transcribed_RNA"/>
</dbReference>
<keyword evidence="1" id="KW-1133">Transmembrane helix</keyword>
<feature type="transmembrane region" description="Helical" evidence="1">
    <location>
        <begin position="16"/>
        <end position="37"/>
    </location>
</feature>
<protein>
    <submittedName>
        <fullName evidence="2">Uncharacterized protein</fullName>
    </submittedName>
</protein>
<dbReference type="AlphaFoldDB" id="A0A2P2PB99"/>
<sequence length="44" mass="5000">MFLAGFDFDTGFLQNVQIPISSIIVMYPPSLVLIFFLDPQLVHD</sequence>
<name>A0A2P2PB99_RHIMU</name>
<evidence type="ECO:0000256" key="1">
    <source>
        <dbReference type="SAM" id="Phobius"/>
    </source>
</evidence>
<organism evidence="2">
    <name type="scientific">Rhizophora mucronata</name>
    <name type="common">Asiatic mangrove</name>
    <dbReference type="NCBI Taxonomy" id="61149"/>
    <lineage>
        <taxon>Eukaryota</taxon>
        <taxon>Viridiplantae</taxon>
        <taxon>Streptophyta</taxon>
        <taxon>Embryophyta</taxon>
        <taxon>Tracheophyta</taxon>
        <taxon>Spermatophyta</taxon>
        <taxon>Magnoliopsida</taxon>
        <taxon>eudicotyledons</taxon>
        <taxon>Gunneridae</taxon>
        <taxon>Pentapetalae</taxon>
        <taxon>rosids</taxon>
        <taxon>fabids</taxon>
        <taxon>Malpighiales</taxon>
        <taxon>Rhizophoraceae</taxon>
        <taxon>Rhizophora</taxon>
    </lineage>
</organism>
<accession>A0A2P2PB99</accession>
<keyword evidence="1" id="KW-0472">Membrane</keyword>
<reference evidence="2" key="1">
    <citation type="submission" date="2018-02" db="EMBL/GenBank/DDBJ databases">
        <title>Rhizophora mucronata_Transcriptome.</title>
        <authorList>
            <person name="Meera S.P."/>
            <person name="Sreeshan A."/>
            <person name="Augustine A."/>
        </authorList>
    </citation>
    <scope>NUCLEOTIDE SEQUENCE</scope>
    <source>
        <tissue evidence="2">Leaf</tissue>
    </source>
</reference>
<proteinExistence type="predicted"/>